<dbReference type="PIRSF" id="PIRSF006205">
    <property type="entry name" value="Dxp_reductismrs"/>
    <property type="match status" value="1"/>
</dbReference>
<evidence type="ECO:0000256" key="4">
    <source>
        <dbReference type="ARBA" id="ARBA00006825"/>
    </source>
</evidence>
<dbReference type="PANTHER" id="PTHR30525:SF0">
    <property type="entry name" value="1-DEOXY-D-XYLULOSE 5-PHOSPHATE REDUCTOISOMERASE, CHLOROPLASTIC"/>
    <property type="match status" value="1"/>
</dbReference>
<evidence type="ECO:0000256" key="5">
    <source>
        <dbReference type="ARBA" id="ARBA00012366"/>
    </source>
</evidence>
<keyword evidence="10" id="KW-0414">Isoprene biosynthesis</keyword>
<dbReference type="AlphaFoldDB" id="A0A0F8YRC4"/>
<evidence type="ECO:0000313" key="15">
    <source>
        <dbReference type="EMBL" id="KKK83942.1"/>
    </source>
</evidence>
<organism evidence="15">
    <name type="scientific">marine sediment metagenome</name>
    <dbReference type="NCBI Taxonomy" id="412755"/>
    <lineage>
        <taxon>unclassified sequences</taxon>
        <taxon>metagenomes</taxon>
        <taxon>ecological metagenomes</taxon>
    </lineage>
</organism>
<comment type="cofactor">
    <cofactor evidence="1">
        <name>Mn(2+)</name>
        <dbReference type="ChEBI" id="CHEBI:29035"/>
    </cofactor>
</comment>
<evidence type="ECO:0000256" key="2">
    <source>
        <dbReference type="ARBA" id="ARBA00001946"/>
    </source>
</evidence>
<dbReference type="UniPathway" id="UPA00056">
    <property type="reaction ID" value="UER00092"/>
</dbReference>
<comment type="pathway">
    <text evidence="3">Isoprenoid biosynthesis; isopentenyl diphosphate biosynthesis via DXP pathway; isopentenyl diphosphate from 1-deoxy-D-xylulose 5-phosphate: step 1/6.</text>
</comment>
<dbReference type="Pfam" id="PF08436">
    <property type="entry name" value="DXP_redisom_C"/>
    <property type="match status" value="1"/>
</dbReference>
<dbReference type="Pfam" id="PF02670">
    <property type="entry name" value="DXP_reductoisom"/>
    <property type="match status" value="1"/>
</dbReference>
<evidence type="ECO:0000256" key="7">
    <source>
        <dbReference type="ARBA" id="ARBA00022857"/>
    </source>
</evidence>
<dbReference type="SUPFAM" id="SSF51735">
    <property type="entry name" value="NAD(P)-binding Rossmann-fold domains"/>
    <property type="match status" value="1"/>
</dbReference>
<dbReference type="Pfam" id="PF13288">
    <property type="entry name" value="DXPR_C"/>
    <property type="match status" value="1"/>
</dbReference>
<evidence type="ECO:0000259" key="13">
    <source>
        <dbReference type="Pfam" id="PF08436"/>
    </source>
</evidence>
<feature type="domain" description="DXP reductoisomerase C-terminal" evidence="14">
    <location>
        <begin position="290"/>
        <end position="405"/>
    </location>
</feature>
<dbReference type="EC" id="1.1.1.267" evidence="5"/>
<feature type="domain" description="1-deoxy-D-xylulose 5-phosphate reductoisomerase N-terminal" evidence="12">
    <location>
        <begin position="30"/>
        <end position="157"/>
    </location>
</feature>
<dbReference type="SUPFAM" id="SSF55347">
    <property type="entry name" value="Glyceraldehyde-3-phosphate dehydrogenase-like, C-terminal domain"/>
    <property type="match status" value="1"/>
</dbReference>
<evidence type="ECO:0000259" key="14">
    <source>
        <dbReference type="Pfam" id="PF13288"/>
    </source>
</evidence>
<dbReference type="InterPro" id="IPR036291">
    <property type="entry name" value="NAD(P)-bd_dom_sf"/>
</dbReference>
<dbReference type="Gene3D" id="3.40.50.720">
    <property type="entry name" value="NAD(P)-binding Rossmann-like Domain"/>
    <property type="match status" value="1"/>
</dbReference>
<evidence type="ECO:0000259" key="12">
    <source>
        <dbReference type="Pfam" id="PF02670"/>
    </source>
</evidence>
<dbReference type="FunFam" id="3.40.50.720:FF:000045">
    <property type="entry name" value="1-deoxy-D-xylulose 5-phosphate reductoisomerase"/>
    <property type="match status" value="1"/>
</dbReference>
<dbReference type="InterPro" id="IPR036169">
    <property type="entry name" value="DXPR_C_sf"/>
</dbReference>
<dbReference type="GO" id="GO:0070402">
    <property type="term" value="F:NADPH binding"/>
    <property type="evidence" value="ECO:0007669"/>
    <property type="project" value="InterPro"/>
</dbReference>
<dbReference type="InterPro" id="IPR003821">
    <property type="entry name" value="DXP_reductoisomerase"/>
</dbReference>
<evidence type="ECO:0000256" key="9">
    <source>
        <dbReference type="ARBA" id="ARBA00023211"/>
    </source>
</evidence>
<dbReference type="HAMAP" id="MF_00183">
    <property type="entry name" value="DXP_reductoisom"/>
    <property type="match status" value="1"/>
</dbReference>
<accession>A0A0F8YRC4</accession>
<reference evidence="15" key="1">
    <citation type="journal article" date="2015" name="Nature">
        <title>Complex archaea that bridge the gap between prokaryotes and eukaryotes.</title>
        <authorList>
            <person name="Spang A."/>
            <person name="Saw J.H."/>
            <person name="Jorgensen S.L."/>
            <person name="Zaremba-Niedzwiedzka K."/>
            <person name="Martijn J."/>
            <person name="Lind A.E."/>
            <person name="van Eijk R."/>
            <person name="Schleper C."/>
            <person name="Guy L."/>
            <person name="Ettema T.J."/>
        </authorList>
    </citation>
    <scope>NUCLEOTIDE SEQUENCE</scope>
</reference>
<feature type="non-terminal residue" evidence="15">
    <location>
        <position position="1"/>
    </location>
</feature>
<dbReference type="NCBIfam" id="TIGR00243">
    <property type="entry name" value="Dxr"/>
    <property type="match status" value="1"/>
</dbReference>
<proteinExistence type="inferred from homology"/>
<evidence type="ECO:0000256" key="3">
    <source>
        <dbReference type="ARBA" id="ARBA00005094"/>
    </source>
</evidence>
<keyword evidence="9" id="KW-0464">Manganese</keyword>
<name>A0A0F8YRC4_9ZZZZ</name>
<evidence type="ECO:0000256" key="8">
    <source>
        <dbReference type="ARBA" id="ARBA00023002"/>
    </source>
</evidence>
<comment type="caution">
    <text evidence="15">The sequence shown here is derived from an EMBL/GenBank/DDBJ whole genome shotgun (WGS) entry which is preliminary data.</text>
</comment>
<keyword evidence="8" id="KW-0560">Oxidoreductase</keyword>
<dbReference type="GO" id="GO:0030145">
    <property type="term" value="F:manganese ion binding"/>
    <property type="evidence" value="ECO:0007669"/>
    <property type="project" value="TreeGrafter"/>
</dbReference>
<comment type="catalytic activity">
    <reaction evidence="11">
        <text>2-C-methyl-D-erythritol 4-phosphate + NADP(+) = 1-deoxy-D-xylulose 5-phosphate + NADPH + H(+)</text>
        <dbReference type="Rhea" id="RHEA:13717"/>
        <dbReference type="ChEBI" id="CHEBI:15378"/>
        <dbReference type="ChEBI" id="CHEBI:57783"/>
        <dbReference type="ChEBI" id="CHEBI:57792"/>
        <dbReference type="ChEBI" id="CHEBI:58262"/>
        <dbReference type="ChEBI" id="CHEBI:58349"/>
        <dbReference type="EC" id="1.1.1.267"/>
    </reaction>
    <physiologicalReaction direction="right-to-left" evidence="11">
        <dbReference type="Rhea" id="RHEA:13719"/>
    </physiologicalReaction>
</comment>
<dbReference type="InterPro" id="IPR013644">
    <property type="entry name" value="DXP_reductoisomerase_C"/>
</dbReference>
<evidence type="ECO:0000256" key="10">
    <source>
        <dbReference type="ARBA" id="ARBA00023229"/>
    </source>
</evidence>
<evidence type="ECO:0000256" key="6">
    <source>
        <dbReference type="ARBA" id="ARBA00022723"/>
    </source>
</evidence>
<dbReference type="InterPro" id="IPR026877">
    <property type="entry name" value="DXPR_C"/>
</dbReference>
<feature type="domain" description="1-deoxy-D-xylulose 5-phosphate reductoisomerase C-terminal" evidence="13">
    <location>
        <begin position="171"/>
        <end position="258"/>
    </location>
</feature>
<keyword evidence="7" id="KW-0521">NADP</keyword>
<dbReference type="Gene3D" id="1.10.1740.10">
    <property type="match status" value="1"/>
</dbReference>
<comment type="similarity">
    <text evidence="4">Belongs to the DXR family.</text>
</comment>
<dbReference type="InterPro" id="IPR013512">
    <property type="entry name" value="DXP_reductoisomerase_N"/>
</dbReference>
<dbReference type="SUPFAM" id="SSF69055">
    <property type="entry name" value="1-deoxy-D-xylulose-5-phosphate reductoisomerase, C-terminal domain"/>
    <property type="match status" value="1"/>
</dbReference>
<gene>
    <name evidence="15" type="ORF">LCGC14_2788330</name>
</gene>
<comment type="cofactor">
    <cofactor evidence="2">
        <name>Mg(2+)</name>
        <dbReference type="ChEBI" id="CHEBI:18420"/>
    </cofactor>
</comment>
<evidence type="ECO:0000256" key="1">
    <source>
        <dbReference type="ARBA" id="ARBA00001936"/>
    </source>
</evidence>
<evidence type="ECO:0000256" key="11">
    <source>
        <dbReference type="ARBA" id="ARBA00048543"/>
    </source>
</evidence>
<protein>
    <recommendedName>
        <fullName evidence="5">1-deoxy-D-xylulose-5-phosphate reductoisomerase</fullName>
        <ecNumber evidence="5">1.1.1.267</ecNumber>
    </recommendedName>
</protein>
<keyword evidence="6" id="KW-0479">Metal-binding</keyword>
<sequence>VFFIKDYYNDNPDATFAALKNLPQTKGKKIAILGSTGSIGTSTLKIIKQNQKLYDVVAIAANSNIEELEKQANIFKPKIIAVFNEKKANDLKKRLSSHPKIKVISSLDGLIEIVTLDEIDFVMMAIQGSIALKPTIEAIKAKKVIGLANKEVLVAAGDLINKLKKEHRACIIPVDSEHSAIFQCLKNENENENLKNIKRLILTASGGPFLNVEEKKLKNISLKDALTHPNFSMGAKITVDSSTMMNKGLEIIEAYHLFDVKKEDIDVIVHPEQIIHSMVEFQDSSILAQMSEPTMDIPISYALSYPKREKSMIQKFDFIKNNKFTFYEPDLNKFLCLKLAKESLKISKSMPCFMNMANEVLVKRFLKNEISWLDISKKLEKLMSFHSPKNMLDLKDILDVEEEASKKAITT</sequence>
<dbReference type="GO" id="GO:0051484">
    <property type="term" value="P:isopentenyl diphosphate biosynthetic process, methylerythritol 4-phosphate pathway involved in terpenoid biosynthetic process"/>
    <property type="evidence" value="ECO:0007669"/>
    <property type="project" value="TreeGrafter"/>
</dbReference>
<dbReference type="GO" id="GO:0030604">
    <property type="term" value="F:1-deoxy-D-xylulose-5-phosphate reductoisomerase activity"/>
    <property type="evidence" value="ECO:0007669"/>
    <property type="project" value="UniProtKB-EC"/>
</dbReference>
<dbReference type="EMBL" id="LAZR01051998">
    <property type="protein sequence ID" value="KKK83942.1"/>
    <property type="molecule type" value="Genomic_DNA"/>
</dbReference>
<dbReference type="PANTHER" id="PTHR30525">
    <property type="entry name" value="1-DEOXY-D-XYLULOSE 5-PHOSPHATE REDUCTOISOMERASE"/>
    <property type="match status" value="1"/>
</dbReference>